<dbReference type="RefSeq" id="WP_285520412.1">
    <property type="nucleotide sequence ID" value="NZ_JARQXC010000009.1"/>
</dbReference>
<evidence type="ECO:0000313" key="5">
    <source>
        <dbReference type="EMBL" id="MDL2332834.1"/>
    </source>
</evidence>
<accession>A0AAW7BAH6</accession>
<protein>
    <submittedName>
        <fullName evidence="5">Phage tail tape measure protein</fullName>
    </submittedName>
</protein>
<feature type="transmembrane region" description="Helical" evidence="3">
    <location>
        <begin position="420"/>
        <end position="444"/>
    </location>
</feature>
<evidence type="ECO:0000256" key="2">
    <source>
        <dbReference type="SAM" id="MobiDB-lite"/>
    </source>
</evidence>
<feature type="region of interest" description="Disordered" evidence="2">
    <location>
        <begin position="771"/>
        <end position="820"/>
    </location>
</feature>
<reference evidence="5" key="1">
    <citation type="journal article" date="2023" name="Front. Microbiol.">
        <title>Isolation of Brucella inopinata from a White's tree frog (Litoria caerulea): pose exotic frogs a potential risk to human health?</title>
        <authorList>
            <person name="Scholz H.C."/>
            <person name="Heckers K.O."/>
            <person name="Appelt S."/>
            <person name="Geier-Doemling D."/>
            <person name="Schlegel P."/>
            <person name="Wattam A.R."/>
        </authorList>
    </citation>
    <scope>NUCLEOTIDE SEQUENCE</scope>
    <source>
        <strain evidence="5">FO700662</strain>
    </source>
</reference>
<feature type="compositionally biased region" description="Polar residues" evidence="2">
    <location>
        <begin position="771"/>
        <end position="787"/>
    </location>
</feature>
<keyword evidence="6" id="KW-1185">Reference proteome</keyword>
<gene>
    <name evidence="5" type="ORF">P8A28_07770</name>
</gene>
<dbReference type="EMBL" id="JARQXC010000009">
    <property type="protein sequence ID" value="MDL2332834.1"/>
    <property type="molecule type" value="Genomic_DNA"/>
</dbReference>
<dbReference type="PANTHER" id="PTHR37813:SF1">
    <property type="entry name" value="FELS-2 PROPHAGE PROTEIN"/>
    <property type="match status" value="1"/>
</dbReference>
<evidence type="ECO:0000259" key="4">
    <source>
        <dbReference type="Pfam" id="PF10145"/>
    </source>
</evidence>
<evidence type="ECO:0000256" key="3">
    <source>
        <dbReference type="SAM" id="Phobius"/>
    </source>
</evidence>
<keyword evidence="3" id="KW-1133">Transmembrane helix</keyword>
<dbReference type="PANTHER" id="PTHR37813">
    <property type="entry name" value="FELS-2 PROPHAGE PROTEIN"/>
    <property type="match status" value="1"/>
</dbReference>
<keyword evidence="1" id="KW-1188">Viral release from host cell</keyword>
<keyword evidence="3" id="KW-0472">Membrane</keyword>
<name>A0AAW7BAH6_9HYPH</name>
<dbReference type="Pfam" id="PF10145">
    <property type="entry name" value="PhageMin_Tail"/>
    <property type="match status" value="1"/>
</dbReference>
<organism evidence="5 6">
    <name type="scientific">Brucella inopinata</name>
    <dbReference type="NCBI Taxonomy" id="1218315"/>
    <lineage>
        <taxon>Bacteria</taxon>
        <taxon>Pseudomonadati</taxon>
        <taxon>Pseudomonadota</taxon>
        <taxon>Alphaproteobacteria</taxon>
        <taxon>Hyphomicrobiales</taxon>
        <taxon>Brucellaceae</taxon>
        <taxon>Brucella/Ochrobactrum group</taxon>
        <taxon>Brucella</taxon>
    </lineage>
</organism>
<evidence type="ECO:0000313" key="6">
    <source>
        <dbReference type="Proteomes" id="UP001171122"/>
    </source>
</evidence>
<evidence type="ECO:0000256" key="1">
    <source>
        <dbReference type="ARBA" id="ARBA00022612"/>
    </source>
</evidence>
<keyword evidence="3" id="KW-0812">Transmembrane</keyword>
<comment type="caution">
    <text evidence="5">The sequence shown here is derived from an EMBL/GenBank/DDBJ whole genome shotgun (WGS) entry which is preliminary data.</text>
</comment>
<feature type="transmembrane region" description="Helical" evidence="3">
    <location>
        <begin position="450"/>
        <end position="477"/>
    </location>
</feature>
<proteinExistence type="predicted"/>
<feature type="domain" description="Phage tail tape measure protein" evidence="4">
    <location>
        <begin position="93"/>
        <end position="288"/>
    </location>
</feature>
<dbReference type="InterPro" id="IPR010090">
    <property type="entry name" value="Phage_tape_meas"/>
</dbReference>
<dbReference type="Proteomes" id="UP001171122">
    <property type="component" value="Unassembled WGS sequence"/>
</dbReference>
<dbReference type="AlphaFoldDB" id="A0AAW7BAH6"/>
<sequence length="871" mass="92196">MASKSMALDVLVRLRDQLSSPMRRLTGNLQKLTGFARRIGILGTAVAAISFMGPVQEAAAFQQQLLDIAGTAELSGKAAFDFAAKAKVEYEELALVIGQASETIAAGAGQMIAAGVDQKLIDATIGDIGRAATAANAEFSDMAGVGTAMLNNLKLPADQMRDSLGALVIAGKEGSFELKDMAQHFPRLTSQVAKFGVKGRETVNFLGSALQIAMKGTSDPSIAANNLSNFLSKALSERTIKNFAGMGVDIQAVMLDAASKGINPLEAMLQKVGKLTGVGEEQIGKYMKAAEKNGLKGAEALAYVRQQLEAIGAASKVSELFSDQQVLDFIVPFMANVQEYKDIKEKVAAATGAAIDTDFETQMQGDNRQLAIFREIGTQSVREVGSAFAKWLPTINPLLMSAVRWIREFDQSTGGWVQTLLTGAGGAVLLVGGLGALGVVLPIVGAGLGAIGALIGVILSPLGIVIGLLAGAGVLIAKNWDKVAPKLMKFWDGLKDRASKAWEGTKRLWGQAQPYLSRVWSRVSDGAVRAWNYVADAAPRAWSRISNGARSIFANINFDSLKVGSLKVLEGVFNGLQTAWTALKDIGKGIEPSLAPIGESLKRTFGHMGDTWNNLKDLGSALGTLASNLMQLVGFDTSKMSGFARTMGEWLGKLELLKFTGLEKIWQGISALTKGLAELANWAAGKQQMPNWLEIFPDYAGRAVNVIATGVEKLWNLLSAPIQIPALAWDMLSSGFDAVKDKIITGIQTIIDKLQWLAGVMKNIWSGATVQPGQALPNGSTSNGSRDSTMDDYLKGPTLRPTAPANSNEPEKRASLSTPTRLAAVAGPAQSVNVGGNIRIKVDGPGRLASATSDNKNVGLTTDRGRVIGRA</sequence>